<evidence type="ECO:0000256" key="1">
    <source>
        <dbReference type="ARBA" id="ARBA00023125"/>
    </source>
</evidence>
<dbReference type="SUPFAM" id="SSF46689">
    <property type="entry name" value="Homeodomain-like"/>
    <property type="match status" value="1"/>
</dbReference>
<dbReference type="PRINTS" id="PR00455">
    <property type="entry name" value="HTHTETR"/>
</dbReference>
<reference evidence="4 5" key="1">
    <citation type="submission" date="2020-10" db="EMBL/GenBank/DDBJ databases">
        <title>Nocardioides sp. isolated from sludge.</title>
        <authorList>
            <person name="Zhang X."/>
        </authorList>
    </citation>
    <scope>NUCLEOTIDE SEQUENCE [LARGE SCALE GENOMIC DNA]</scope>
    <source>
        <strain evidence="4 5">Y6</strain>
    </source>
</reference>
<dbReference type="Pfam" id="PF00440">
    <property type="entry name" value="TetR_N"/>
    <property type="match status" value="1"/>
</dbReference>
<organism evidence="4 5">
    <name type="scientific">Nocardioides malaquae</name>
    <dbReference type="NCBI Taxonomy" id="2773426"/>
    <lineage>
        <taxon>Bacteria</taxon>
        <taxon>Bacillati</taxon>
        <taxon>Actinomycetota</taxon>
        <taxon>Actinomycetes</taxon>
        <taxon>Propionibacteriales</taxon>
        <taxon>Nocardioidaceae</taxon>
        <taxon>Nocardioides</taxon>
    </lineage>
</organism>
<sequence>MAVAVNGPRTGEQGVPGADARRRLFDAAVEAFASRGFHGTTTRDIATAAGMSPGALYVHHRSKEDLLHAISAAGHAEALGICRAAVEAGATATEQLERLVVDFGRFHCTHHTLARIVNYEISSLSPEHRFEIVELRRQMDAVVRDIVVRGVEAGEFTTDSPAMTAAAVLSLGIDIARWYDDGRGWSADRVAEHYRTMALRMVGAPEAPTA</sequence>
<keyword evidence="5" id="KW-1185">Reference proteome</keyword>
<dbReference type="InterPro" id="IPR041490">
    <property type="entry name" value="KstR2_TetR_C"/>
</dbReference>
<dbReference type="Pfam" id="PF17932">
    <property type="entry name" value="TetR_C_24"/>
    <property type="match status" value="1"/>
</dbReference>
<feature type="DNA-binding region" description="H-T-H motif" evidence="2">
    <location>
        <begin position="41"/>
        <end position="60"/>
    </location>
</feature>
<accession>A0ABR9RTM4</accession>
<dbReference type="InterPro" id="IPR036271">
    <property type="entry name" value="Tet_transcr_reg_TetR-rel_C_sf"/>
</dbReference>
<feature type="domain" description="HTH tetR-type" evidence="3">
    <location>
        <begin position="18"/>
        <end position="78"/>
    </location>
</feature>
<evidence type="ECO:0000256" key="2">
    <source>
        <dbReference type="PROSITE-ProRule" id="PRU00335"/>
    </source>
</evidence>
<dbReference type="Proteomes" id="UP000756387">
    <property type="component" value="Unassembled WGS sequence"/>
</dbReference>
<proteinExistence type="predicted"/>
<dbReference type="InterPro" id="IPR050109">
    <property type="entry name" value="HTH-type_TetR-like_transc_reg"/>
</dbReference>
<evidence type="ECO:0000313" key="5">
    <source>
        <dbReference type="Proteomes" id="UP000756387"/>
    </source>
</evidence>
<dbReference type="PANTHER" id="PTHR30055">
    <property type="entry name" value="HTH-TYPE TRANSCRIPTIONAL REGULATOR RUTR"/>
    <property type="match status" value="1"/>
</dbReference>
<evidence type="ECO:0000259" key="3">
    <source>
        <dbReference type="PROSITE" id="PS50977"/>
    </source>
</evidence>
<dbReference type="InterPro" id="IPR001647">
    <property type="entry name" value="HTH_TetR"/>
</dbReference>
<dbReference type="Gene3D" id="1.10.357.10">
    <property type="entry name" value="Tetracycline Repressor, domain 2"/>
    <property type="match status" value="1"/>
</dbReference>
<gene>
    <name evidence="4" type="ORF">IEQ44_09750</name>
</gene>
<dbReference type="PANTHER" id="PTHR30055:SF200">
    <property type="entry name" value="HTH-TYPE TRANSCRIPTIONAL REPRESSOR BDCR"/>
    <property type="match status" value="1"/>
</dbReference>
<dbReference type="InterPro" id="IPR009057">
    <property type="entry name" value="Homeodomain-like_sf"/>
</dbReference>
<comment type="caution">
    <text evidence="4">The sequence shown here is derived from an EMBL/GenBank/DDBJ whole genome shotgun (WGS) entry which is preliminary data.</text>
</comment>
<dbReference type="EMBL" id="JADCSA010000008">
    <property type="protein sequence ID" value="MBE7324940.1"/>
    <property type="molecule type" value="Genomic_DNA"/>
</dbReference>
<name>A0ABR9RTM4_9ACTN</name>
<evidence type="ECO:0000313" key="4">
    <source>
        <dbReference type="EMBL" id="MBE7324940.1"/>
    </source>
</evidence>
<keyword evidence="1 2" id="KW-0238">DNA-binding</keyword>
<protein>
    <submittedName>
        <fullName evidence="4">TetR family transcriptional regulator</fullName>
    </submittedName>
</protein>
<dbReference type="PROSITE" id="PS50977">
    <property type="entry name" value="HTH_TETR_2"/>
    <property type="match status" value="1"/>
</dbReference>
<dbReference type="RefSeq" id="WP_193638275.1">
    <property type="nucleotide sequence ID" value="NZ_JADCSA010000008.1"/>
</dbReference>
<dbReference type="SUPFAM" id="SSF48498">
    <property type="entry name" value="Tetracyclin repressor-like, C-terminal domain"/>
    <property type="match status" value="1"/>
</dbReference>